<dbReference type="InterPro" id="IPR029446">
    <property type="entry name" value="COPB1_appendage_platform_dom"/>
</dbReference>
<dbReference type="InterPro" id="IPR011989">
    <property type="entry name" value="ARM-like"/>
</dbReference>
<dbReference type="PANTHER" id="PTHR10635">
    <property type="entry name" value="COATOMER SUBUNIT BETA"/>
    <property type="match status" value="1"/>
</dbReference>
<comment type="subcellular location">
    <subcellularLocation>
        <location evidence="10">Cytoplasm</location>
    </subcellularLocation>
    <subcellularLocation>
        <location evidence="1 10">Golgi apparatus membrane</location>
        <topology evidence="1 10">Peripheral membrane protein</topology>
        <orientation evidence="1 10">Cytoplasmic side</orientation>
    </subcellularLocation>
    <subcellularLocation>
        <location evidence="10">Cytoplasmic vesicle</location>
        <location evidence="10">COPI-coated vesicle membrane</location>
        <topology evidence="10">Peripheral membrane protein</topology>
        <orientation evidence="10">Cytoplasmic side</orientation>
    </subcellularLocation>
</comment>
<evidence type="ECO:0000256" key="1">
    <source>
        <dbReference type="ARBA" id="ARBA00004255"/>
    </source>
</evidence>
<evidence type="ECO:0000256" key="3">
    <source>
        <dbReference type="ARBA" id="ARBA00022490"/>
    </source>
</evidence>
<dbReference type="GO" id="GO:0000139">
    <property type="term" value="C:Golgi membrane"/>
    <property type="evidence" value="ECO:0007669"/>
    <property type="project" value="UniProtKB-SubCell"/>
</dbReference>
<evidence type="ECO:0000256" key="6">
    <source>
        <dbReference type="ARBA" id="ARBA00022927"/>
    </source>
</evidence>
<dbReference type="GO" id="GO:0030126">
    <property type="term" value="C:COPI vesicle coat"/>
    <property type="evidence" value="ECO:0007669"/>
    <property type="project" value="InterPro"/>
</dbReference>
<sequence length="1006" mass="111289">MADKSFSGGSGASASGSNLAFTLVADDHDSLATTQDLRAALEKGTDELKLDTLRRIIISTLNGQPHPNLLMPIIQFVLPSKSKHIKKLLHFYWEICPKLDDNGKLKQEMILVCNAIRNDLQHPNEYIRGATLRFLQKIREPELLEPLVPSCRTCLEHRHSFVRKNAVMAVFQIYKNFEYLIPDAPELIQTFMAAESDTTSIRNAFIMLQAMAPQRAVEYFLSIYDQIPSLDEMLQLAVIELIRKESKGSNSEGALKARYIKCIFELLNSGSHSVKYEAATTLTTLTQNPAAVKAAGSCLIQLILQESSNNVKMIVLARVQQLHAKHEHVLNDLVMDVLRVLSSPDMDVRRKALGLAMDMISSRNIEEVVGFLKKELTRTLDGQFEKNAEYRQLLIQTIHTCAIRHSEVASNVVHVLMEFLGDASNASAVDVISFVREVVEKFPHLRSGIVDRLLSTMGEIKSGKVFRGALWIVGEYGSTVEDLKETMQQIRKVLGEVPILASEQRLLEAAESDLAAQEAAQEANGGGTQLPKATTTTRVLADGTYATETAYSSAPSASLEVVKAAAKPPLRASILGGDFYTASVLASSLTKIVLKFKEVSRDERAVNELRAEAMLIMTSIIRVGQSPFSSVPIDEDAQERITNCLQALAEIDSPLSSVANTEPIKEIFLHDTQAAYTKMIAHEEKKAAEKRALDSKASAIQPDDLISFRQFSKKTNGAEADEFELDMTKATGAADALRDDFISKLNRVVQLTGFSDPVYAEAYVNVHQFDIFLDVLIVNQTSETLQNLSVEFATLGDLKLVERPTTHTLGPQSFQSIKATIKVSSTETGVIFGNIFYDGAQTTADSHCVVLNDIHIDILDYINPASCNEGELDVREHCFRQLCDERDLLRFIVILAAQFRSMWTEFEWENRVAVDTSIKGLNEYLTHILATTNMACLTPMREASSECGYLSANLYARSIFGEDALANLSLECSDEGVITGHVRIRSKQQGIALSLGDKITISQKKA</sequence>
<proteinExistence type="predicted"/>
<comment type="function">
    <text evidence="10">The coatomer is a cytosolic protein complex that binds to dilysine motifs and reversibly associates with Golgi non-clathrin-coated vesicles, which further mediate biosynthetic protein transport from the ER, via the Golgi up to the trans Golgi network. Coatomer complex is required for budding from Golgi membranes, and is essential for the retrograde Golgi-to-ER transport of dilysine-tagged proteins.</text>
</comment>
<reference evidence="14 15" key="1">
    <citation type="submission" date="2016-11" db="EMBL/GenBank/DDBJ databases">
        <authorList>
            <person name="Jaros S."/>
            <person name="Januszkiewicz K."/>
            <person name="Wedrychowicz H."/>
        </authorList>
    </citation>
    <scope>NUCLEOTIDE SEQUENCE [LARGE SCALE GENOMIC DNA]</scope>
</reference>
<feature type="domain" description="Coatomer beta subunit C-terminal" evidence="12">
    <location>
        <begin position="702"/>
        <end position="839"/>
    </location>
</feature>
<evidence type="ECO:0000259" key="13">
    <source>
        <dbReference type="Pfam" id="PF14806"/>
    </source>
</evidence>
<dbReference type="InterPro" id="IPR011710">
    <property type="entry name" value="Coatomer_bsu_C"/>
</dbReference>
<keyword evidence="8 10" id="KW-0472">Membrane</keyword>
<dbReference type="InterPro" id="IPR016460">
    <property type="entry name" value="COPB1"/>
</dbReference>
<dbReference type="GO" id="GO:0006891">
    <property type="term" value="P:intra-Golgi vesicle-mediated transport"/>
    <property type="evidence" value="ECO:0007669"/>
    <property type="project" value="TreeGrafter"/>
</dbReference>
<name>A0A2X0MY52_9BASI</name>
<dbReference type="PANTHER" id="PTHR10635:SF0">
    <property type="entry name" value="COATOMER SUBUNIT BETA"/>
    <property type="match status" value="1"/>
</dbReference>
<accession>A0A2X0MY52</accession>
<keyword evidence="15" id="KW-1185">Reference proteome</keyword>
<evidence type="ECO:0000256" key="8">
    <source>
        <dbReference type="ARBA" id="ARBA00023136"/>
    </source>
</evidence>
<keyword evidence="2 10" id="KW-0813">Transport</keyword>
<keyword evidence="6 10" id="KW-0653">Protein transport</keyword>
<dbReference type="GO" id="GO:0006888">
    <property type="term" value="P:endoplasmic reticulum to Golgi vesicle-mediated transport"/>
    <property type="evidence" value="ECO:0007669"/>
    <property type="project" value="TreeGrafter"/>
</dbReference>
<dbReference type="GO" id="GO:0005198">
    <property type="term" value="F:structural molecule activity"/>
    <property type="evidence" value="ECO:0007669"/>
    <property type="project" value="InterPro"/>
</dbReference>
<evidence type="ECO:0000256" key="10">
    <source>
        <dbReference type="PIRNR" id="PIRNR005727"/>
    </source>
</evidence>
<dbReference type="Gene3D" id="1.25.10.10">
    <property type="entry name" value="Leucine-rich Repeat Variant"/>
    <property type="match status" value="1"/>
</dbReference>
<feature type="domain" description="Coatomer beta subunit appendage platform" evidence="13">
    <location>
        <begin position="887"/>
        <end position="999"/>
    </location>
</feature>
<keyword evidence="5 10" id="KW-0931">ER-Golgi transport</keyword>
<dbReference type="STRING" id="796604.A0A2X0MY52"/>
<protein>
    <recommendedName>
        <fullName evidence="10">Coatomer subunit beta</fullName>
    </recommendedName>
    <alternativeName>
        <fullName evidence="10">Beta-coat protein</fullName>
    </alternativeName>
</protein>
<gene>
    <name evidence="14" type="primary">BQ5605_C001g00584</name>
    <name evidence="14" type="ORF">BQ5605_C001G00584</name>
</gene>
<evidence type="ECO:0000313" key="14">
    <source>
        <dbReference type="EMBL" id="SGY47855.1"/>
    </source>
</evidence>
<evidence type="ECO:0000256" key="9">
    <source>
        <dbReference type="ARBA" id="ARBA00023329"/>
    </source>
</evidence>
<feature type="domain" description="Clathrin/coatomer adaptor adaptin-like N-terminal" evidence="11">
    <location>
        <begin position="34"/>
        <end position="509"/>
    </location>
</feature>
<dbReference type="EMBL" id="FQNC01000043">
    <property type="protein sequence ID" value="SGY47855.1"/>
    <property type="molecule type" value="Genomic_DNA"/>
</dbReference>
<dbReference type="InterPro" id="IPR002553">
    <property type="entry name" value="Clathrin/coatomer_adapt-like_N"/>
</dbReference>
<evidence type="ECO:0000256" key="7">
    <source>
        <dbReference type="ARBA" id="ARBA00023034"/>
    </source>
</evidence>
<keyword evidence="3 10" id="KW-0963">Cytoplasm</keyword>
<dbReference type="FunFam" id="1.25.10.10:FF:000451">
    <property type="entry name" value="Coatomer subunit beta"/>
    <property type="match status" value="1"/>
</dbReference>
<dbReference type="Pfam" id="PF14806">
    <property type="entry name" value="Coatomer_b_Cpla"/>
    <property type="match status" value="1"/>
</dbReference>
<dbReference type="AlphaFoldDB" id="A0A2X0MY52"/>
<evidence type="ECO:0000259" key="12">
    <source>
        <dbReference type="Pfam" id="PF07718"/>
    </source>
</evidence>
<keyword evidence="7 10" id="KW-0333">Golgi apparatus</keyword>
<dbReference type="Pfam" id="PF01602">
    <property type="entry name" value="Adaptin_N"/>
    <property type="match status" value="1"/>
</dbReference>
<dbReference type="Proteomes" id="UP000249464">
    <property type="component" value="Unassembled WGS sequence"/>
</dbReference>
<organism evidence="14 15">
    <name type="scientific">Microbotryum silenes-dioicae</name>
    <dbReference type="NCBI Taxonomy" id="796604"/>
    <lineage>
        <taxon>Eukaryota</taxon>
        <taxon>Fungi</taxon>
        <taxon>Dikarya</taxon>
        <taxon>Basidiomycota</taxon>
        <taxon>Pucciniomycotina</taxon>
        <taxon>Microbotryomycetes</taxon>
        <taxon>Microbotryales</taxon>
        <taxon>Microbotryaceae</taxon>
        <taxon>Microbotryum</taxon>
    </lineage>
</organism>
<keyword evidence="4" id="KW-0677">Repeat</keyword>
<dbReference type="GO" id="GO:0006886">
    <property type="term" value="P:intracellular protein transport"/>
    <property type="evidence" value="ECO:0007669"/>
    <property type="project" value="InterPro"/>
</dbReference>
<evidence type="ECO:0000313" key="15">
    <source>
        <dbReference type="Proteomes" id="UP000249464"/>
    </source>
</evidence>
<comment type="subunit">
    <text evidence="10">Oligomeric complex that consists of at least the alpha, beta, beta', gamma, delta, epsilon and zeta subunits.</text>
</comment>
<dbReference type="InterPro" id="IPR016024">
    <property type="entry name" value="ARM-type_fold"/>
</dbReference>
<dbReference type="Pfam" id="PF07718">
    <property type="entry name" value="Coatamer_beta_C"/>
    <property type="match status" value="1"/>
</dbReference>
<dbReference type="PIRSF" id="PIRSF005727">
    <property type="entry name" value="Coatomer_beta_subunit"/>
    <property type="match status" value="1"/>
</dbReference>
<keyword evidence="9 10" id="KW-0968">Cytoplasmic vesicle</keyword>
<dbReference type="SUPFAM" id="SSF48371">
    <property type="entry name" value="ARM repeat"/>
    <property type="match status" value="1"/>
</dbReference>
<evidence type="ECO:0000256" key="5">
    <source>
        <dbReference type="ARBA" id="ARBA00022892"/>
    </source>
</evidence>
<evidence type="ECO:0000256" key="2">
    <source>
        <dbReference type="ARBA" id="ARBA00022448"/>
    </source>
</evidence>
<evidence type="ECO:0000259" key="11">
    <source>
        <dbReference type="Pfam" id="PF01602"/>
    </source>
</evidence>
<evidence type="ECO:0000256" key="4">
    <source>
        <dbReference type="ARBA" id="ARBA00022737"/>
    </source>
</evidence>